<sequence length="77" mass="8035">MRLEILGSGVLAFTPVTGSENGVTLSAAPADILNLATGAPVGLKVNAGACLVFLLLVVPVVLIFLQHPIVDRRLHYT</sequence>
<accession>A0ACD4CYJ7</accession>
<keyword evidence="1" id="KW-0614">Plasmid</keyword>
<evidence type="ECO:0000313" key="2">
    <source>
        <dbReference type="Proteomes" id="UP001061991"/>
    </source>
</evidence>
<keyword evidence="2" id="KW-1185">Reference proteome</keyword>
<dbReference type="Proteomes" id="UP001061991">
    <property type="component" value="Plasmid p_unnamed1"/>
</dbReference>
<geneLocation type="plasmid" evidence="1 2">
    <name>p_unnamed1</name>
</geneLocation>
<dbReference type="EMBL" id="CP104972">
    <property type="protein sequence ID" value="UXN58540.1"/>
    <property type="molecule type" value="Genomic_DNA"/>
</dbReference>
<organism evidence="1 2">
    <name type="scientific">Phyllobacterium zundukense</name>
    <dbReference type="NCBI Taxonomy" id="1867719"/>
    <lineage>
        <taxon>Bacteria</taxon>
        <taxon>Pseudomonadati</taxon>
        <taxon>Pseudomonadota</taxon>
        <taxon>Alphaproteobacteria</taxon>
        <taxon>Hyphomicrobiales</taxon>
        <taxon>Phyllobacteriaceae</taxon>
        <taxon>Phyllobacterium</taxon>
    </lineage>
</organism>
<proteinExistence type="predicted"/>
<reference evidence="1" key="1">
    <citation type="submission" date="2022-09" db="EMBL/GenBank/DDBJ databases">
        <title>Interaction between co-microsymbionts with complementary sets of symbiotic genes in legume-rhizobium systems.</title>
        <authorList>
            <person name="Safronova V."/>
            <person name="Sazanova A."/>
            <person name="Afonin A."/>
            <person name="Chirak E."/>
        </authorList>
    </citation>
    <scope>NUCLEOTIDE SEQUENCE</scope>
    <source>
        <strain evidence="1">A18/3m</strain>
    </source>
</reference>
<name>A0ACD4CYJ7_9HYPH</name>
<evidence type="ECO:0000313" key="1">
    <source>
        <dbReference type="EMBL" id="UXN58540.1"/>
    </source>
</evidence>
<gene>
    <name evidence="1" type="ORF">N8E88_11015</name>
</gene>
<protein>
    <submittedName>
        <fullName evidence="1">Uncharacterized protein</fullName>
    </submittedName>
</protein>